<comment type="caution">
    <text evidence="1">The sequence shown here is derived from an EMBL/GenBank/DDBJ whole genome shotgun (WGS) entry which is preliminary data.</text>
</comment>
<gene>
    <name evidence="1" type="ORF">ACFSRZ_00725</name>
</gene>
<dbReference type="EMBL" id="JBHULH010000001">
    <property type="protein sequence ID" value="MFD2565870.1"/>
    <property type="molecule type" value="Genomic_DNA"/>
</dbReference>
<evidence type="ECO:0000313" key="1">
    <source>
        <dbReference type="EMBL" id="MFD2565870.1"/>
    </source>
</evidence>
<dbReference type="RefSeq" id="WP_379664595.1">
    <property type="nucleotide sequence ID" value="NZ_JBHULH010000001.1"/>
</dbReference>
<dbReference type="Proteomes" id="UP001597508">
    <property type="component" value="Unassembled WGS sequence"/>
</dbReference>
<protein>
    <recommendedName>
        <fullName evidence="3">TfoX N-terminal domain-containing protein</fullName>
    </recommendedName>
</protein>
<evidence type="ECO:0000313" key="2">
    <source>
        <dbReference type="Proteomes" id="UP001597508"/>
    </source>
</evidence>
<proteinExistence type="predicted"/>
<reference evidence="2" key="1">
    <citation type="journal article" date="2019" name="Int. J. Syst. Evol. Microbiol.">
        <title>The Global Catalogue of Microorganisms (GCM) 10K type strain sequencing project: providing services to taxonomists for standard genome sequencing and annotation.</title>
        <authorList>
            <consortium name="The Broad Institute Genomics Platform"/>
            <consortium name="The Broad Institute Genome Sequencing Center for Infectious Disease"/>
            <person name="Wu L."/>
            <person name="Ma J."/>
        </authorList>
    </citation>
    <scope>NUCLEOTIDE SEQUENCE [LARGE SCALE GENOMIC DNA]</scope>
    <source>
        <strain evidence="2">KCTC 52127</strain>
    </source>
</reference>
<accession>A0ABW5LMI4</accession>
<keyword evidence="2" id="KW-1185">Reference proteome</keyword>
<sequence length="108" mass="12532">MWEQHLQLFDEIAADAQLERKGKTMPYTSSNGYMFSLLNKDGELGIRLSKEDQKKFIEEFPESGLFKSHGATMRDYVLVPESLLKTNKKIVTFYLKRGHSYVNTLKPK</sequence>
<evidence type="ECO:0008006" key="3">
    <source>
        <dbReference type="Google" id="ProtNLM"/>
    </source>
</evidence>
<organism evidence="1 2">
    <name type="scientific">Pseudotenacibaculum haliotis</name>
    <dbReference type="NCBI Taxonomy" id="1862138"/>
    <lineage>
        <taxon>Bacteria</taxon>
        <taxon>Pseudomonadati</taxon>
        <taxon>Bacteroidota</taxon>
        <taxon>Flavobacteriia</taxon>
        <taxon>Flavobacteriales</taxon>
        <taxon>Flavobacteriaceae</taxon>
        <taxon>Pseudotenacibaculum</taxon>
    </lineage>
</organism>
<name>A0ABW5LMI4_9FLAO</name>